<organism evidence="2 3">
    <name type="scientific">Vanilla planifolia</name>
    <name type="common">Vanilla</name>
    <dbReference type="NCBI Taxonomy" id="51239"/>
    <lineage>
        <taxon>Eukaryota</taxon>
        <taxon>Viridiplantae</taxon>
        <taxon>Streptophyta</taxon>
        <taxon>Embryophyta</taxon>
        <taxon>Tracheophyta</taxon>
        <taxon>Spermatophyta</taxon>
        <taxon>Magnoliopsida</taxon>
        <taxon>Liliopsida</taxon>
        <taxon>Asparagales</taxon>
        <taxon>Orchidaceae</taxon>
        <taxon>Vanilloideae</taxon>
        <taxon>Vanilleae</taxon>
        <taxon>Vanilla</taxon>
    </lineage>
</organism>
<evidence type="ECO:0000313" key="3">
    <source>
        <dbReference type="Proteomes" id="UP000639772"/>
    </source>
</evidence>
<accession>A0A835U7N4</accession>
<dbReference type="OrthoDB" id="1917992at2759"/>
<protein>
    <submittedName>
        <fullName evidence="2">Uncharacterized protein</fullName>
    </submittedName>
</protein>
<evidence type="ECO:0000256" key="1">
    <source>
        <dbReference type="SAM" id="Coils"/>
    </source>
</evidence>
<evidence type="ECO:0000313" key="2">
    <source>
        <dbReference type="EMBL" id="KAG0451447.1"/>
    </source>
</evidence>
<dbReference type="EMBL" id="JADCNM010000060">
    <property type="protein sequence ID" value="KAG0451447.1"/>
    <property type="molecule type" value="Genomic_DNA"/>
</dbReference>
<feature type="coiled-coil region" evidence="1">
    <location>
        <begin position="41"/>
        <end position="75"/>
    </location>
</feature>
<gene>
    <name evidence="2" type="ORF">HPP92_026252</name>
</gene>
<proteinExistence type="predicted"/>
<reference evidence="2 3" key="1">
    <citation type="journal article" date="2020" name="Nat. Food">
        <title>A phased Vanilla planifolia genome enables genetic improvement of flavour and production.</title>
        <authorList>
            <person name="Hasing T."/>
            <person name="Tang H."/>
            <person name="Brym M."/>
            <person name="Khazi F."/>
            <person name="Huang T."/>
            <person name="Chambers A.H."/>
        </authorList>
    </citation>
    <scope>NUCLEOTIDE SEQUENCE [LARGE SCALE GENOMIC DNA]</scope>
    <source>
        <tissue evidence="2">Leaf</tissue>
    </source>
</reference>
<sequence length="75" mass="8451">MPSGIASPVTYSLPLVAEQSQGFGKSMETKSWLWRRKPSEKTIIKEKALDLERSLKNLNEQLSSARNESDAKMIL</sequence>
<comment type="caution">
    <text evidence="2">The sequence shown here is derived from an EMBL/GenBank/DDBJ whole genome shotgun (WGS) entry which is preliminary data.</text>
</comment>
<name>A0A835U7N4_VANPL</name>
<keyword evidence="1" id="KW-0175">Coiled coil</keyword>
<dbReference type="Proteomes" id="UP000639772">
    <property type="component" value="Unassembled WGS sequence"/>
</dbReference>
<dbReference type="AlphaFoldDB" id="A0A835U7N4"/>